<accession>A0A7I7QUL9</accession>
<organism evidence="1 2">
    <name type="scientific">Mycolicibacterium sediminis</name>
    <dbReference type="NCBI Taxonomy" id="1286180"/>
    <lineage>
        <taxon>Bacteria</taxon>
        <taxon>Bacillati</taxon>
        <taxon>Actinomycetota</taxon>
        <taxon>Actinomycetes</taxon>
        <taxon>Mycobacteriales</taxon>
        <taxon>Mycobacteriaceae</taxon>
        <taxon>Mycolicibacterium</taxon>
    </lineage>
</organism>
<name>A0A7I7QUL9_9MYCO</name>
<reference evidence="1 2" key="1">
    <citation type="journal article" date="2019" name="Emerg. Microbes Infect.">
        <title>Comprehensive subspecies identification of 175 nontuberculous mycobacteria species based on 7547 genomic profiles.</title>
        <authorList>
            <person name="Matsumoto Y."/>
            <person name="Kinjo T."/>
            <person name="Motooka D."/>
            <person name="Nabeya D."/>
            <person name="Jung N."/>
            <person name="Uechi K."/>
            <person name="Horii T."/>
            <person name="Iida T."/>
            <person name="Fujita J."/>
            <person name="Nakamura S."/>
        </authorList>
    </citation>
    <scope>NUCLEOTIDE SEQUENCE [LARGE SCALE GENOMIC DNA]</scope>
    <source>
        <strain evidence="1 2">JCM 17899</strain>
    </source>
</reference>
<sequence>MRRRRRRLDCGAARCRRLPRAFPGQCRHWRHLRAARDHEPFVTLTAADRLLTLAPLSCGDSLRVYSNGHGQRETIGQHRICWACTASVRALPVWFDATTVQPPRAATILQRG</sequence>
<evidence type="ECO:0000313" key="2">
    <source>
        <dbReference type="Proteomes" id="UP000467193"/>
    </source>
</evidence>
<evidence type="ECO:0000313" key="1">
    <source>
        <dbReference type="EMBL" id="BBY29955.1"/>
    </source>
</evidence>
<dbReference type="Proteomes" id="UP000467193">
    <property type="component" value="Chromosome"/>
</dbReference>
<dbReference type="KEGG" id="msei:MSEDJ_40510"/>
<dbReference type="AlphaFoldDB" id="A0A7I7QUL9"/>
<dbReference type="EMBL" id="AP022588">
    <property type="protein sequence ID" value="BBY29955.1"/>
    <property type="molecule type" value="Genomic_DNA"/>
</dbReference>
<protein>
    <submittedName>
        <fullName evidence="1">Uncharacterized protein</fullName>
    </submittedName>
</protein>
<gene>
    <name evidence="1" type="ORF">MSEDJ_40510</name>
</gene>
<keyword evidence="2" id="KW-1185">Reference proteome</keyword>
<proteinExistence type="predicted"/>